<feature type="transmembrane region" description="Helical" evidence="2">
    <location>
        <begin position="33"/>
        <end position="52"/>
    </location>
</feature>
<dbReference type="STRING" id="146018.BN2156_02666"/>
<feature type="transmembrane region" description="Helical" evidence="2">
    <location>
        <begin position="98"/>
        <end position="120"/>
    </location>
</feature>
<reference evidence="4" key="1">
    <citation type="submission" date="2015-07" db="EMBL/GenBank/DDBJ databases">
        <authorList>
            <person name="Urmite Genomes"/>
        </authorList>
    </citation>
    <scope>NUCLEOTIDE SEQUENCE [LARGE SCALE GENOMIC DNA]</scope>
    <source>
        <strain evidence="4">type strain: ATCC 49404</strain>
    </source>
</reference>
<evidence type="ECO:0000313" key="3">
    <source>
        <dbReference type="EMBL" id="CRZ15803.1"/>
    </source>
</evidence>
<keyword evidence="4" id="KW-1185">Reference proteome</keyword>
<accession>A0A0H5RPD8</accession>
<dbReference type="Proteomes" id="UP000199147">
    <property type="component" value="Unassembled WGS sequence"/>
</dbReference>
<evidence type="ECO:0000313" key="4">
    <source>
        <dbReference type="Proteomes" id="UP000199147"/>
    </source>
</evidence>
<evidence type="ECO:0000256" key="2">
    <source>
        <dbReference type="SAM" id="Phobius"/>
    </source>
</evidence>
<feature type="transmembrane region" description="Helical" evidence="2">
    <location>
        <begin position="140"/>
        <end position="161"/>
    </location>
</feature>
<keyword evidence="2" id="KW-1133">Transmembrane helix</keyword>
<feature type="transmembrane region" description="Helical" evidence="2">
    <location>
        <begin position="173"/>
        <end position="193"/>
    </location>
</feature>
<dbReference type="RefSeq" id="WP_090514447.1">
    <property type="nucleotide sequence ID" value="NZ_CWKH01000001.1"/>
</dbReference>
<protein>
    <submittedName>
        <fullName evidence="3">Uncharacterized protein</fullName>
    </submittedName>
</protein>
<sequence>MSRITTSIRSSDAENDAPAGPSRFKSVLSGWPLTWFLIVAIAVGSTIAAWAVGGVNGANLGIRITARTSAILFLLAFTASSLYQLWPNDTTKWIRRNRRYLGVGFAGSHFVHAGFIVTTIVLNTQRFETRVVDPTPHGVFVLDFIAYGFIIAMTITSFDRVSKRMQYSTWKRLHLTGSYVIWFTFFIAYWRRGVTYTEFYGPFLMIVVAALIIRFIAKARRGAAKAGHTT</sequence>
<feature type="transmembrane region" description="Helical" evidence="2">
    <location>
        <begin position="64"/>
        <end position="86"/>
    </location>
</feature>
<proteinExistence type="predicted"/>
<name>A0A0H5RPD8_9MYCO</name>
<dbReference type="OrthoDB" id="552353at2"/>
<feature type="region of interest" description="Disordered" evidence="1">
    <location>
        <begin position="1"/>
        <end position="22"/>
    </location>
</feature>
<dbReference type="AlphaFoldDB" id="A0A0H5RPD8"/>
<feature type="compositionally biased region" description="Polar residues" evidence="1">
    <location>
        <begin position="1"/>
        <end position="10"/>
    </location>
</feature>
<keyword evidence="2" id="KW-0812">Transmembrane</keyword>
<organism evidence="3 4">
    <name type="scientific">Mycolicibacterium neworleansense</name>
    <dbReference type="NCBI Taxonomy" id="146018"/>
    <lineage>
        <taxon>Bacteria</taxon>
        <taxon>Bacillati</taxon>
        <taxon>Actinomycetota</taxon>
        <taxon>Actinomycetes</taxon>
        <taxon>Mycobacteriales</taxon>
        <taxon>Mycobacteriaceae</taxon>
        <taxon>Mycolicibacterium</taxon>
    </lineage>
</organism>
<gene>
    <name evidence="3" type="ORF">BN2156_02666</name>
</gene>
<evidence type="ECO:0000256" key="1">
    <source>
        <dbReference type="SAM" id="MobiDB-lite"/>
    </source>
</evidence>
<keyword evidence="2" id="KW-0472">Membrane</keyword>
<feature type="transmembrane region" description="Helical" evidence="2">
    <location>
        <begin position="199"/>
        <end position="217"/>
    </location>
</feature>
<dbReference type="EMBL" id="CWKH01000001">
    <property type="protein sequence ID" value="CRZ15803.1"/>
    <property type="molecule type" value="Genomic_DNA"/>
</dbReference>